<comment type="similarity">
    <text evidence="1 3">Belongs to the type-B carboxylesterase/lipase family.</text>
</comment>
<feature type="signal peptide" evidence="3">
    <location>
        <begin position="1"/>
        <end position="24"/>
    </location>
</feature>
<keyword evidence="6" id="KW-1185">Reference proteome</keyword>
<dbReference type="PROSITE" id="PS00941">
    <property type="entry name" value="CARBOXYLESTERASE_B_2"/>
    <property type="match status" value="1"/>
</dbReference>
<dbReference type="SUPFAM" id="SSF53474">
    <property type="entry name" value="alpha/beta-Hydrolases"/>
    <property type="match status" value="1"/>
</dbReference>
<proteinExistence type="inferred from homology"/>
<gene>
    <name evidence="5" type="ORF">GFSPODELE1_LOCUS194</name>
</gene>
<evidence type="ECO:0000259" key="4">
    <source>
        <dbReference type="Pfam" id="PF00135"/>
    </source>
</evidence>
<evidence type="ECO:0000256" key="3">
    <source>
        <dbReference type="RuleBase" id="RU361235"/>
    </source>
</evidence>
<dbReference type="Pfam" id="PF00135">
    <property type="entry name" value="COesterase"/>
    <property type="match status" value="1"/>
</dbReference>
<organism evidence="5 6">
    <name type="scientific">Somion occarium</name>
    <dbReference type="NCBI Taxonomy" id="3059160"/>
    <lineage>
        <taxon>Eukaryota</taxon>
        <taxon>Fungi</taxon>
        <taxon>Dikarya</taxon>
        <taxon>Basidiomycota</taxon>
        <taxon>Agaricomycotina</taxon>
        <taxon>Agaricomycetes</taxon>
        <taxon>Polyporales</taxon>
        <taxon>Cerrenaceae</taxon>
        <taxon>Somion</taxon>
    </lineage>
</organism>
<reference evidence="6" key="1">
    <citation type="submission" date="2024-04" db="EMBL/GenBank/DDBJ databases">
        <authorList>
            <person name="Shaw F."/>
            <person name="Minotto A."/>
        </authorList>
    </citation>
    <scope>NUCLEOTIDE SEQUENCE [LARGE SCALE GENOMIC DNA]</scope>
</reference>
<accession>A0ABP1CEZ9</accession>
<evidence type="ECO:0000313" key="6">
    <source>
        <dbReference type="Proteomes" id="UP001497453"/>
    </source>
</evidence>
<evidence type="ECO:0000256" key="2">
    <source>
        <dbReference type="ARBA" id="ARBA00022801"/>
    </source>
</evidence>
<feature type="domain" description="Carboxylesterase type B" evidence="4">
    <location>
        <begin position="29"/>
        <end position="552"/>
    </location>
</feature>
<dbReference type="PANTHER" id="PTHR11559">
    <property type="entry name" value="CARBOXYLESTERASE"/>
    <property type="match status" value="1"/>
</dbReference>
<protein>
    <recommendedName>
        <fullName evidence="3">Carboxylic ester hydrolase</fullName>
        <ecNumber evidence="3">3.1.1.-</ecNumber>
    </recommendedName>
</protein>
<dbReference type="EC" id="3.1.1.-" evidence="3"/>
<sequence length="579" mass="62992">MIHMLNFIFSSVLWLYVTVSATSGSPNLQVHLTSGTFLGQTLSPGMDRWLGIPYAQAPLGDLRFKAPVAITRPSITVRNASTFGNACPQVPSGSLGAPTSEDCLFLNVWRPAGTGVDAKLPVLLWIHGGSFMTGAASDPSWDPTRIIQRSVPVGKPIVFVSMWVRFGHVFLDHAKFVLGSNYRLNTFGFVSHINTRPYGSVNDSAQLSTSHLAPQDLNAGLHDQRMAFEFIQNNIAMFGGDPSKVTIWGQSAGAGSSESHVVFPATRSLFRAAILNSPTGPIKNCPPASRYDDPGLPFARLLNLTQCTAGPGVISCLQGMSFEALQNVSLTMTGEALNGQLWEPSVGPPGSFITLRPSLQIASGNFLHIPILAGTNVNEGTTFSQSVRNLSISPEQEDPAFDNFIRKLMVDPAPITTDVLDTIHELFPANSTANGAPFATGDSLFDRAEAWYTNQNFHGPRRLLFNKAASLGQKLFAYAFREFIPGNQRSLGVFHGSELSLLFGPVPNPVENAFANQMLDFYINFVNDMDPGGGWPEFDLTTKSVLQLLRDNVTIIPDDFLLDQTNFLIEPRVLAEFQK</sequence>
<dbReference type="InterPro" id="IPR029058">
    <property type="entry name" value="AB_hydrolase_fold"/>
</dbReference>
<feature type="chain" id="PRO_5044955612" description="Carboxylic ester hydrolase" evidence="3">
    <location>
        <begin position="25"/>
        <end position="579"/>
    </location>
</feature>
<dbReference type="Proteomes" id="UP001497453">
    <property type="component" value="Chromosome 1"/>
</dbReference>
<keyword evidence="2 3" id="KW-0378">Hydrolase</keyword>
<evidence type="ECO:0000256" key="1">
    <source>
        <dbReference type="ARBA" id="ARBA00005964"/>
    </source>
</evidence>
<dbReference type="InterPro" id="IPR019826">
    <property type="entry name" value="Carboxylesterase_B_AS"/>
</dbReference>
<dbReference type="InterPro" id="IPR050309">
    <property type="entry name" value="Type-B_Carboxylest/Lipase"/>
</dbReference>
<dbReference type="EMBL" id="OZ037944">
    <property type="protein sequence ID" value="CAL1694188.1"/>
    <property type="molecule type" value="Genomic_DNA"/>
</dbReference>
<name>A0ABP1CEZ9_9APHY</name>
<dbReference type="InterPro" id="IPR002018">
    <property type="entry name" value="CarbesteraseB"/>
</dbReference>
<evidence type="ECO:0000313" key="5">
    <source>
        <dbReference type="EMBL" id="CAL1694188.1"/>
    </source>
</evidence>
<keyword evidence="3" id="KW-0732">Signal</keyword>
<dbReference type="PROSITE" id="PS00122">
    <property type="entry name" value="CARBOXYLESTERASE_B_1"/>
    <property type="match status" value="1"/>
</dbReference>
<dbReference type="InterPro" id="IPR019819">
    <property type="entry name" value="Carboxylesterase_B_CS"/>
</dbReference>
<dbReference type="Gene3D" id="3.40.50.1820">
    <property type="entry name" value="alpha/beta hydrolase"/>
    <property type="match status" value="1"/>
</dbReference>